<dbReference type="InterPro" id="IPR040309">
    <property type="entry name" value="Naf1"/>
</dbReference>
<comment type="function">
    <text evidence="7">Required for ribosome biogenesis. Part of a complex which catalyzes pseudouridylation of rRNA. This involves the isomerization of uridine such that the ribose is subsequently attached to C5, instead of the normal N1. Pseudouridine ("psi") residues may serve to stabilize the conformation of rRNAs.</text>
</comment>
<keyword evidence="2 7" id="KW-0690">Ribosome biogenesis</keyword>
<protein>
    <recommendedName>
        <fullName evidence="7">H/ACA ribonucleoprotein complex subunit</fullName>
    </recommendedName>
</protein>
<reference evidence="10" key="1">
    <citation type="submission" date="2011-08" db="EMBL/GenBank/DDBJ databases">
        <authorList>
            <person name="Rombauts S."/>
        </authorList>
    </citation>
    <scope>NUCLEOTIDE SEQUENCE</scope>
    <source>
        <strain evidence="10">London</strain>
    </source>
</reference>
<reference evidence="9" key="2">
    <citation type="submission" date="2015-06" db="UniProtKB">
        <authorList>
            <consortium name="EnsemblMetazoa"/>
        </authorList>
    </citation>
    <scope>IDENTIFICATION</scope>
</reference>
<keyword evidence="10" id="KW-1185">Reference proteome</keyword>
<dbReference type="InterPro" id="IPR009000">
    <property type="entry name" value="Transl_B-barrel_sf"/>
</dbReference>
<evidence type="ECO:0000256" key="3">
    <source>
        <dbReference type="ARBA" id="ARBA00022552"/>
    </source>
</evidence>
<dbReference type="HOGENOM" id="CLU_032218_2_0_1"/>
<accession>T1KWH9</accession>
<proteinExistence type="inferred from homology"/>
<dbReference type="AlphaFoldDB" id="T1KWH9"/>
<dbReference type="InterPro" id="IPR007504">
    <property type="entry name" value="H/ACA_rnp_Gar1/Naf1"/>
</dbReference>
<feature type="region of interest" description="Disordered" evidence="8">
    <location>
        <begin position="1"/>
        <end position="34"/>
    </location>
</feature>
<keyword evidence="7" id="KW-0687">Ribonucleoprotein</keyword>
<dbReference type="Pfam" id="PF04410">
    <property type="entry name" value="Gar1"/>
    <property type="match status" value="1"/>
</dbReference>
<sequence length="245" mass="27613">MNEDEIDISSSSSSSACSSRSTSPTRSKHRMSTDNVQIESTLTDDHELFDLDVDSFAHQQIIKTAGEIDLDELPPVEPLDLKANLEDLDQIGRVSSITGKLVIVVSFKGKPPLDIDSVLFLRDSLPLGKIFDTFGPVVDPYYAVRFNSIDDIANRGVKVNSPVYFIPHWPAPLTNYVFYKDLLANKGSDASWKHDNEPPEEHIDFSDDEEERLFKLKRKLKSDSNESESIKRTHQSEELDISEPM</sequence>
<dbReference type="GO" id="GO:0005730">
    <property type="term" value="C:nucleolus"/>
    <property type="evidence" value="ECO:0007669"/>
    <property type="project" value="UniProtKB-SubCell"/>
</dbReference>
<dbReference type="OMA" id="MYSMDND"/>
<gene>
    <name evidence="9" type="primary">107367958</name>
</gene>
<dbReference type="PANTHER" id="PTHR31633">
    <property type="entry name" value="H/ACA RIBONUCLEOPROTEIN COMPLEX NON-CORE SUBUNIT NAF1"/>
    <property type="match status" value="1"/>
</dbReference>
<dbReference type="OrthoDB" id="21550at2759"/>
<dbReference type="EnsemblMetazoa" id="tetur24g01700.1">
    <property type="protein sequence ID" value="tetur24g01700.1"/>
    <property type="gene ID" value="tetur24g01700"/>
</dbReference>
<feature type="compositionally biased region" description="Basic and acidic residues" evidence="8">
    <location>
        <begin position="221"/>
        <end position="237"/>
    </location>
</feature>
<dbReference type="SUPFAM" id="SSF50447">
    <property type="entry name" value="Translation proteins"/>
    <property type="match status" value="1"/>
</dbReference>
<dbReference type="GO" id="GO:0001522">
    <property type="term" value="P:pseudouridine synthesis"/>
    <property type="evidence" value="ECO:0007669"/>
    <property type="project" value="InterPro"/>
</dbReference>
<evidence type="ECO:0000256" key="2">
    <source>
        <dbReference type="ARBA" id="ARBA00022517"/>
    </source>
</evidence>
<evidence type="ECO:0000256" key="5">
    <source>
        <dbReference type="ARBA" id="ARBA00022884"/>
    </source>
</evidence>
<evidence type="ECO:0000256" key="6">
    <source>
        <dbReference type="ARBA" id="ARBA00023242"/>
    </source>
</evidence>
<evidence type="ECO:0000256" key="1">
    <source>
        <dbReference type="ARBA" id="ARBA00009801"/>
    </source>
</evidence>
<evidence type="ECO:0000313" key="10">
    <source>
        <dbReference type="Proteomes" id="UP000015104"/>
    </source>
</evidence>
<dbReference type="GO" id="GO:0006364">
    <property type="term" value="P:rRNA processing"/>
    <property type="evidence" value="ECO:0007669"/>
    <property type="project" value="UniProtKB-KW"/>
</dbReference>
<dbReference type="FunFam" id="2.40.10.230:FF:000002">
    <property type="entry name" value="H/ACA ribonucleoprotein complex non-core subunit NAF1"/>
    <property type="match status" value="1"/>
</dbReference>
<dbReference type="eggNOG" id="KOG2236">
    <property type="taxonomic scope" value="Eukaryota"/>
</dbReference>
<feature type="region of interest" description="Disordered" evidence="8">
    <location>
        <begin position="220"/>
        <end position="245"/>
    </location>
</feature>
<organism evidence="9 10">
    <name type="scientific">Tetranychus urticae</name>
    <name type="common">Two-spotted spider mite</name>
    <dbReference type="NCBI Taxonomy" id="32264"/>
    <lineage>
        <taxon>Eukaryota</taxon>
        <taxon>Metazoa</taxon>
        <taxon>Ecdysozoa</taxon>
        <taxon>Arthropoda</taxon>
        <taxon>Chelicerata</taxon>
        <taxon>Arachnida</taxon>
        <taxon>Acari</taxon>
        <taxon>Acariformes</taxon>
        <taxon>Trombidiformes</taxon>
        <taxon>Prostigmata</taxon>
        <taxon>Eleutherengona</taxon>
        <taxon>Raphignathae</taxon>
        <taxon>Tetranychoidea</taxon>
        <taxon>Tetranychidae</taxon>
        <taxon>Tetranychus</taxon>
    </lineage>
</organism>
<dbReference type="GO" id="GO:0000493">
    <property type="term" value="P:box H/ACA snoRNP assembly"/>
    <property type="evidence" value="ECO:0007669"/>
    <property type="project" value="InterPro"/>
</dbReference>
<keyword evidence="6 7" id="KW-0539">Nucleus</keyword>
<dbReference type="EMBL" id="CAEY01000644">
    <property type="status" value="NOT_ANNOTATED_CDS"/>
    <property type="molecule type" value="Genomic_DNA"/>
</dbReference>
<dbReference type="KEGG" id="tut:107367958"/>
<dbReference type="GO" id="GO:0003723">
    <property type="term" value="F:RNA binding"/>
    <property type="evidence" value="ECO:0007669"/>
    <property type="project" value="UniProtKB-KW"/>
</dbReference>
<dbReference type="InterPro" id="IPR038664">
    <property type="entry name" value="Gar1/Naf1_Cbf5-bd_sf"/>
</dbReference>
<dbReference type="STRING" id="32264.T1KWH9"/>
<evidence type="ECO:0000313" key="9">
    <source>
        <dbReference type="EnsemblMetazoa" id="tetur24g01700.1"/>
    </source>
</evidence>
<evidence type="ECO:0000256" key="4">
    <source>
        <dbReference type="ARBA" id="ARBA00022553"/>
    </source>
</evidence>
<keyword evidence="4" id="KW-0597">Phosphoprotein</keyword>
<dbReference type="Proteomes" id="UP000015104">
    <property type="component" value="Unassembled WGS sequence"/>
</dbReference>
<evidence type="ECO:0000256" key="8">
    <source>
        <dbReference type="SAM" id="MobiDB-lite"/>
    </source>
</evidence>
<dbReference type="GO" id="GO:0005732">
    <property type="term" value="C:sno(s)RNA-containing ribonucleoprotein complex"/>
    <property type="evidence" value="ECO:0007669"/>
    <property type="project" value="InterPro"/>
</dbReference>
<comment type="subcellular location">
    <subcellularLocation>
        <location evidence="7">Nucleus</location>
        <location evidence="7">Nucleolus</location>
    </subcellularLocation>
</comment>
<dbReference type="Gene3D" id="2.40.10.230">
    <property type="entry name" value="Probable tRNA pseudouridine synthase domain"/>
    <property type="match status" value="1"/>
</dbReference>
<keyword evidence="3 7" id="KW-0698">rRNA processing</keyword>
<keyword evidence="5 7" id="KW-0694">RNA-binding</keyword>
<dbReference type="GO" id="GO:0043489">
    <property type="term" value="P:RNA stabilization"/>
    <property type="evidence" value="ECO:0007669"/>
    <property type="project" value="UniProtKB-ARBA"/>
</dbReference>
<evidence type="ECO:0000256" key="7">
    <source>
        <dbReference type="RuleBase" id="RU364004"/>
    </source>
</evidence>
<comment type="subunit">
    <text evidence="7">Component of the small nucleolar ribonucleoprotein particles containing H/ACA-type snoRNAs (H/ACA snoRNPs).</text>
</comment>
<feature type="compositionally biased region" description="Low complexity" evidence="8">
    <location>
        <begin position="9"/>
        <end position="25"/>
    </location>
</feature>
<name>T1KWH9_TETUR</name>
<dbReference type="PANTHER" id="PTHR31633:SF1">
    <property type="entry name" value="H_ACA RIBONUCLEOPROTEIN COMPLEX NON-CORE SUBUNIT NAF1"/>
    <property type="match status" value="1"/>
</dbReference>
<comment type="similarity">
    <text evidence="7">Belongs to the GAR1 family.</text>
</comment>
<comment type="similarity">
    <text evidence="1">Belongs to the NAF1 family.</text>
</comment>